<evidence type="ECO:0000256" key="1">
    <source>
        <dbReference type="SAM" id="MobiDB-lite"/>
    </source>
</evidence>
<dbReference type="STRING" id="56216.A0A1A6GCE7"/>
<dbReference type="GO" id="GO:0009566">
    <property type="term" value="P:fertilization"/>
    <property type="evidence" value="ECO:0007669"/>
    <property type="project" value="TreeGrafter"/>
</dbReference>
<dbReference type="PANTHER" id="PTHR33517:SF3">
    <property type="entry name" value="PROTEIN FAM170A"/>
    <property type="match status" value="1"/>
</dbReference>
<feature type="compositionally biased region" description="Acidic residues" evidence="1">
    <location>
        <begin position="59"/>
        <end position="68"/>
    </location>
</feature>
<accession>A0A1A6GCE7</accession>
<organism evidence="2 3">
    <name type="scientific">Neotoma lepida</name>
    <name type="common">Desert woodrat</name>
    <dbReference type="NCBI Taxonomy" id="56216"/>
    <lineage>
        <taxon>Eukaryota</taxon>
        <taxon>Metazoa</taxon>
        <taxon>Chordata</taxon>
        <taxon>Craniata</taxon>
        <taxon>Vertebrata</taxon>
        <taxon>Euteleostomi</taxon>
        <taxon>Mammalia</taxon>
        <taxon>Eutheria</taxon>
        <taxon>Euarchontoglires</taxon>
        <taxon>Glires</taxon>
        <taxon>Rodentia</taxon>
        <taxon>Myomorpha</taxon>
        <taxon>Muroidea</taxon>
        <taxon>Cricetidae</taxon>
        <taxon>Neotominae</taxon>
        <taxon>Neotoma</taxon>
    </lineage>
</organism>
<dbReference type="EMBL" id="LZPO01097791">
    <property type="protein sequence ID" value="OBS63888.1"/>
    <property type="molecule type" value="Genomic_DNA"/>
</dbReference>
<dbReference type="OrthoDB" id="9447948at2759"/>
<dbReference type="GO" id="GO:0005634">
    <property type="term" value="C:nucleus"/>
    <property type="evidence" value="ECO:0007669"/>
    <property type="project" value="TreeGrafter"/>
</dbReference>
<feature type="region of interest" description="Disordered" evidence="1">
    <location>
        <begin position="53"/>
        <end position="107"/>
    </location>
</feature>
<sequence>MKRRQKRKHLEIEESQEDDEKPRESLQEHVRFGVREGFSCYVFHLIMARLIRNAQSESTQEEEEDNNEEKEKSKEKTSEEQQSTEKDGEKKPWSQCPGCMFDSPKDR</sequence>
<dbReference type="AlphaFoldDB" id="A0A1A6GCE7"/>
<gene>
    <name evidence="2" type="ORF">A6R68_07573</name>
</gene>
<reference evidence="2 3" key="1">
    <citation type="submission" date="2016-06" db="EMBL/GenBank/DDBJ databases">
        <title>The Draft Genome Sequence and Annotation of the Desert Woodrat Neotoma lepida.</title>
        <authorList>
            <person name="Campbell M."/>
            <person name="Oakeson K.F."/>
            <person name="Yandell M."/>
            <person name="Halpert J.R."/>
            <person name="Dearing D."/>
        </authorList>
    </citation>
    <scope>NUCLEOTIDE SEQUENCE [LARGE SCALE GENOMIC DNA]</scope>
    <source>
        <strain evidence="2">417</strain>
        <tissue evidence="2">Liver</tissue>
    </source>
</reference>
<keyword evidence="3" id="KW-1185">Reference proteome</keyword>
<evidence type="ECO:0000313" key="3">
    <source>
        <dbReference type="Proteomes" id="UP000092124"/>
    </source>
</evidence>
<dbReference type="Proteomes" id="UP000092124">
    <property type="component" value="Unassembled WGS sequence"/>
</dbReference>
<protein>
    <submittedName>
        <fullName evidence="2">Uncharacterized protein</fullName>
    </submittedName>
</protein>
<feature type="compositionally biased region" description="Basic and acidic residues" evidence="1">
    <location>
        <begin position="69"/>
        <end position="92"/>
    </location>
</feature>
<feature type="region of interest" description="Disordered" evidence="1">
    <location>
        <begin position="1"/>
        <end position="26"/>
    </location>
</feature>
<dbReference type="InterPro" id="IPR040879">
    <property type="entry name" value="Spt46-like"/>
</dbReference>
<comment type="caution">
    <text evidence="2">The sequence shown here is derived from an EMBL/GenBank/DDBJ whole genome shotgun (WGS) entry which is preliminary data.</text>
</comment>
<evidence type="ECO:0000313" key="2">
    <source>
        <dbReference type="EMBL" id="OBS63888.1"/>
    </source>
</evidence>
<name>A0A1A6GCE7_NEOLE</name>
<proteinExistence type="predicted"/>
<feature type="non-terminal residue" evidence="2">
    <location>
        <position position="107"/>
    </location>
</feature>
<dbReference type="PANTHER" id="PTHR33517">
    <property type="entry name" value="PROTEIN FAM170B-RELATED"/>
    <property type="match status" value="1"/>
</dbReference>